<sequence>MGQGKQVRHKSAIDRVTPCCCVLKMSYALHLARTITITIKRLSTAHTEALQHNTISTTHPPNTPTAKTPPTTHSSSFGTLQDTSKLSVHPRPSLQPPPSLIPRFHR</sequence>
<organism evidence="2 3">
    <name type="scientific">Portunus trituberculatus</name>
    <name type="common">Swimming crab</name>
    <name type="synonym">Neptunus trituberculatus</name>
    <dbReference type="NCBI Taxonomy" id="210409"/>
    <lineage>
        <taxon>Eukaryota</taxon>
        <taxon>Metazoa</taxon>
        <taxon>Ecdysozoa</taxon>
        <taxon>Arthropoda</taxon>
        <taxon>Crustacea</taxon>
        <taxon>Multicrustacea</taxon>
        <taxon>Malacostraca</taxon>
        <taxon>Eumalacostraca</taxon>
        <taxon>Eucarida</taxon>
        <taxon>Decapoda</taxon>
        <taxon>Pleocyemata</taxon>
        <taxon>Brachyura</taxon>
        <taxon>Eubrachyura</taxon>
        <taxon>Portunoidea</taxon>
        <taxon>Portunidae</taxon>
        <taxon>Portuninae</taxon>
        <taxon>Portunus</taxon>
    </lineage>
</organism>
<protein>
    <submittedName>
        <fullName evidence="2">Uncharacterized protein</fullName>
    </submittedName>
</protein>
<feature type="region of interest" description="Disordered" evidence="1">
    <location>
        <begin position="50"/>
        <end position="106"/>
    </location>
</feature>
<comment type="caution">
    <text evidence="2">The sequence shown here is derived from an EMBL/GenBank/DDBJ whole genome shotgun (WGS) entry which is preliminary data.</text>
</comment>
<proteinExistence type="predicted"/>
<feature type="compositionally biased region" description="Polar residues" evidence="1">
    <location>
        <begin position="73"/>
        <end position="86"/>
    </location>
</feature>
<dbReference type="AlphaFoldDB" id="A0A5B7DSQ7"/>
<reference evidence="2 3" key="1">
    <citation type="submission" date="2019-05" db="EMBL/GenBank/DDBJ databases">
        <title>Another draft genome of Portunus trituberculatus and its Hox gene families provides insights of decapod evolution.</title>
        <authorList>
            <person name="Jeong J.-H."/>
            <person name="Song I."/>
            <person name="Kim S."/>
            <person name="Choi T."/>
            <person name="Kim D."/>
            <person name="Ryu S."/>
            <person name="Kim W."/>
        </authorList>
    </citation>
    <scope>NUCLEOTIDE SEQUENCE [LARGE SCALE GENOMIC DNA]</scope>
    <source>
        <tissue evidence="2">Muscle</tissue>
    </source>
</reference>
<accession>A0A5B7DSQ7</accession>
<name>A0A5B7DSQ7_PORTR</name>
<keyword evidence="3" id="KW-1185">Reference proteome</keyword>
<gene>
    <name evidence="2" type="ORF">E2C01_017531</name>
</gene>
<evidence type="ECO:0000313" key="2">
    <source>
        <dbReference type="EMBL" id="MPC24450.1"/>
    </source>
</evidence>
<evidence type="ECO:0000313" key="3">
    <source>
        <dbReference type="Proteomes" id="UP000324222"/>
    </source>
</evidence>
<feature type="compositionally biased region" description="Low complexity" evidence="1">
    <location>
        <begin position="57"/>
        <end position="72"/>
    </location>
</feature>
<evidence type="ECO:0000256" key="1">
    <source>
        <dbReference type="SAM" id="MobiDB-lite"/>
    </source>
</evidence>
<dbReference type="EMBL" id="VSRR010001331">
    <property type="protein sequence ID" value="MPC24450.1"/>
    <property type="molecule type" value="Genomic_DNA"/>
</dbReference>
<dbReference type="Proteomes" id="UP000324222">
    <property type="component" value="Unassembled WGS sequence"/>
</dbReference>